<keyword evidence="2 4" id="KW-0808">Transferase</keyword>
<dbReference type="Proteomes" id="UP000547058">
    <property type="component" value="Unassembled WGS sequence"/>
</dbReference>
<dbReference type="PANTHER" id="PTHR43861:SF1">
    <property type="entry name" value="TRANS-ACONITATE 2-METHYLTRANSFERASE"/>
    <property type="match status" value="1"/>
</dbReference>
<evidence type="ECO:0000256" key="1">
    <source>
        <dbReference type="ARBA" id="ARBA00022603"/>
    </source>
</evidence>
<dbReference type="SUPFAM" id="SSF53335">
    <property type="entry name" value="S-adenosyl-L-methionine-dependent methyltransferases"/>
    <property type="match status" value="1"/>
</dbReference>
<dbReference type="GO" id="GO:0032259">
    <property type="term" value="P:methylation"/>
    <property type="evidence" value="ECO:0007669"/>
    <property type="project" value="UniProtKB-KW"/>
</dbReference>
<evidence type="ECO:0000313" key="5">
    <source>
        <dbReference type="Proteomes" id="UP000547058"/>
    </source>
</evidence>
<comment type="caution">
    <text evidence="4">The sequence shown here is derived from an EMBL/GenBank/DDBJ whole genome shotgun (WGS) entry which is preliminary data.</text>
</comment>
<dbReference type="RefSeq" id="WP_182339072.1">
    <property type="nucleotide sequence ID" value="NZ_JACGXS010000003.1"/>
</dbReference>
<keyword evidence="5" id="KW-1185">Reference proteome</keyword>
<evidence type="ECO:0000256" key="2">
    <source>
        <dbReference type="ARBA" id="ARBA00022679"/>
    </source>
</evidence>
<keyword evidence="1 4" id="KW-0489">Methyltransferase</keyword>
<feature type="domain" description="Methyltransferase" evidence="3">
    <location>
        <begin position="41"/>
        <end position="136"/>
    </location>
</feature>
<dbReference type="InterPro" id="IPR041698">
    <property type="entry name" value="Methyltransf_25"/>
</dbReference>
<dbReference type="InterPro" id="IPR029063">
    <property type="entry name" value="SAM-dependent_MTases_sf"/>
</dbReference>
<dbReference type="EMBL" id="JACGXS010000003">
    <property type="protein sequence ID" value="MBA8681941.1"/>
    <property type="molecule type" value="Genomic_DNA"/>
</dbReference>
<proteinExistence type="predicted"/>
<name>A0A7W3FLT5_9GAMM</name>
<reference evidence="4 5" key="1">
    <citation type="submission" date="2020-08" db="EMBL/GenBank/DDBJ databases">
        <title>Stenotrophomonas tumulicola JCM 30961.</title>
        <authorList>
            <person name="Deng Y."/>
        </authorList>
    </citation>
    <scope>NUCLEOTIDE SEQUENCE [LARGE SCALE GENOMIC DNA]</scope>
    <source>
        <strain evidence="4 5">JCM 30961</strain>
    </source>
</reference>
<sequence>MSAKYDSIVDQYVAYAYASPTRPIELRTMLRLAGDLEGRDVLDLACGSGYYGREFLRFGARSAHGVDQSQGMIDFARALSAHRGDGMTFQRNDVMAMPFAGEYSVVLAAYLFNYAQSLDELQRMFAAVLPHLKRDGKLVIQTFNPDYRLALGDYAMYGVKVLEEVPWKQGTRLQLEFPGTPPARIINYRWARDHYEQAILAAGFSRLRWHEPVLLEEDITGRPAGYWEAYVHNCMSVNLVCER</sequence>
<dbReference type="PANTHER" id="PTHR43861">
    <property type="entry name" value="TRANS-ACONITATE 2-METHYLTRANSFERASE-RELATED"/>
    <property type="match status" value="1"/>
</dbReference>
<protein>
    <submittedName>
        <fullName evidence="4">Class I SAM-dependent methyltransferase</fullName>
    </submittedName>
</protein>
<dbReference type="AlphaFoldDB" id="A0A7W3FLT5"/>
<dbReference type="CDD" id="cd02440">
    <property type="entry name" value="AdoMet_MTases"/>
    <property type="match status" value="1"/>
</dbReference>
<organism evidence="4 5">
    <name type="scientific">Stenotrophomonas tumulicola</name>
    <dbReference type="NCBI Taxonomy" id="1685415"/>
    <lineage>
        <taxon>Bacteria</taxon>
        <taxon>Pseudomonadati</taxon>
        <taxon>Pseudomonadota</taxon>
        <taxon>Gammaproteobacteria</taxon>
        <taxon>Lysobacterales</taxon>
        <taxon>Lysobacteraceae</taxon>
        <taxon>Stenotrophomonas</taxon>
    </lineage>
</organism>
<dbReference type="Pfam" id="PF13649">
    <property type="entry name" value="Methyltransf_25"/>
    <property type="match status" value="1"/>
</dbReference>
<evidence type="ECO:0000259" key="3">
    <source>
        <dbReference type="Pfam" id="PF13649"/>
    </source>
</evidence>
<gene>
    <name evidence="4" type="ORF">H4O11_08935</name>
</gene>
<dbReference type="Gene3D" id="3.40.50.150">
    <property type="entry name" value="Vaccinia Virus protein VP39"/>
    <property type="match status" value="1"/>
</dbReference>
<dbReference type="GO" id="GO:0008168">
    <property type="term" value="F:methyltransferase activity"/>
    <property type="evidence" value="ECO:0007669"/>
    <property type="project" value="UniProtKB-KW"/>
</dbReference>
<accession>A0A7W3FLT5</accession>
<evidence type="ECO:0000313" key="4">
    <source>
        <dbReference type="EMBL" id="MBA8681941.1"/>
    </source>
</evidence>